<dbReference type="EMBL" id="CP032382">
    <property type="protein sequence ID" value="AYB35052.1"/>
    <property type="molecule type" value="Genomic_DNA"/>
</dbReference>
<dbReference type="AlphaFoldDB" id="A0A385SW48"/>
<evidence type="ECO:0000313" key="2">
    <source>
        <dbReference type="Proteomes" id="UP000266183"/>
    </source>
</evidence>
<evidence type="ECO:0000313" key="1">
    <source>
        <dbReference type="EMBL" id="AYB35052.1"/>
    </source>
</evidence>
<sequence length="59" mass="6680">MVDLKNQIYTFHTKASSNSRLLQAVFFEPSEGLGSAGRTVRSRSILYGKEHVDLQNRPK</sequence>
<protein>
    <submittedName>
        <fullName evidence="1">Uncharacterized protein</fullName>
    </submittedName>
</protein>
<name>A0A385SW48_9BACT</name>
<proteinExistence type="predicted"/>
<accession>A0A385SW48</accession>
<keyword evidence="2" id="KW-1185">Reference proteome</keyword>
<dbReference type="Proteomes" id="UP000266183">
    <property type="component" value="Chromosome"/>
</dbReference>
<reference evidence="2" key="1">
    <citation type="submission" date="2018-09" db="EMBL/GenBank/DDBJ databases">
        <title>Chryseolinea sp. KIS68-18 isolated from soil.</title>
        <authorList>
            <person name="Weon H.-Y."/>
            <person name="Kwon S.-W."/>
            <person name="Lee S.A."/>
        </authorList>
    </citation>
    <scope>NUCLEOTIDE SEQUENCE [LARGE SCALE GENOMIC DNA]</scope>
    <source>
        <strain evidence="2">KIS68-18</strain>
    </source>
</reference>
<organism evidence="1 2">
    <name type="scientific">Chryseolinea soli</name>
    <dbReference type="NCBI Taxonomy" id="2321403"/>
    <lineage>
        <taxon>Bacteria</taxon>
        <taxon>Pseudomonadati</taxon>
        <taxon>Bacteroidota</taxon>
        <taxon>Cytophagia</taxon>
        <taxon>Cytophagales</taxon>
        <taxon>Fulvivirgaceae</taxon>
        <taxon>Chryseolinea</taxon>
    </lineage>
</organism>
<gene>
    <name evidence="1" type="ORF">D4L85_32700</name>
</gene>
<dbReference type="KEGG" id="chk:D4L85_32700"/>